<accession>C0PSL3</accession>
<evidence type="ECO:0000313" key="1">
    <source>
        <dbReference type="EMBL" id="ACN40803.1"/>
    </source>
</evidence>
<organism evidence="1">
    <name type="scientific">Picea sitchensis</name>
    <name type="common">Sitka spruce</name>
    <name type="synonym">Pinus sitchensis</name>
    <dbReference type="NCBI Taxonomy" id="3332"/>
    <lineage>
        <taxon>Eukaryota</taxon>
        <taxon>Viridiplantae</taxon>
        <taxon>Streptophyta</taxon>
        <taxon>Embryophyta</taxon>
        <taxon>Tracheophyta</taxon>
        <taxon>Spermatophyta</taxon>
        <taxon>Pinopsida</taxon>
        <taxon>Pinidae</taxon>
        <taxon>Conifers I</taxon>
        <taxon>Pinales</taxon>
        <taxon>Pinaceae</taxon>
        <taxon>Picea</taxon>
    </lineage>
</organism>
<reference evidence="1" key="1">
    <citation type="submission" date="2009-02" db="EMBL/GenBank/DDBJ databases">
        <title>Full length sequence-verified cDNA sequences from Sitka spruce (Picea sitchensis).</title>
        <authorList>
            <person name="Reid K.E."/>
            <person name="Liao N."/>
            <person name="Ralph S."/>
            <person name="Kolosova N."/>
            <person name="Oddy C."/>
            <person name="Moore R."/>
            <person name="Mayo M."/>
            <person name="Wagner S."/>
            <person name="King J."/>
            <person name="Yanchuk A."/>
            <person name="Holt R."/>
            <person name="Jones S."/>
            <person name="Marra M."/>
            <person name="Ritland C.E."/>
            <person name="Ritland K."/>
            <person name="Bohlmann J."/>
        </authorList>
    </citation>
    <scope>NUCLEOTIDE SEQUENCE</scope>
    <source>
        <tissue evidence="1">Bark</tissue>
    </source>
</reference>
<name>C0PSL3_PICSI</name>
<dbReference type="EMBL" id="BT071338">
    <property type="protein sequence ID" value="ACN40803.1"/>
    <property type="molecule type" value="mRNA"/>
</dbReference>
<dbReference type="AlphaFoldDB" id="C0PSL3"/>
<protein>
    <submittedName>
        <fullName evidence="1">Uncharacterized protein</fullName>
    </submittedName>
</protein>
<proteinExistence type="evidence at transcript level"/>
<sequence>MENQMDFQRLVYSWRMDSGIFKSLRIANTLHIFIPLCFELILDGGVYIDVDVTGI</sequence>